<keyword evidence="2" id="KW-1015">Disulfide bond</keyword>
<accession>A0AAV7G6H9</accession>
<sequence>MASLSNSFFILHLPLLLLLLLLHFSSSLSTTLIEITCKSTSYPDFCVAAISSTSPQTSSTTDTRDLSSIFLSLALSNATNSSSYATSLAASAMTEEPIRPLLRACSLKYAAAGDALNWALRELSAESYDNAFVHASAAAEYPIACRMLFAQQRRKPTALYPPELGRMEEELRRLCTVALEIISLLG</sequence>
<evidence type="ECO:0000259" key="5">
    <source>
        <dbReference type="SMART" id="SM00856"/>
    </source>
</evidence>
<organism evidence="6 7">
    <name type="scientific">Dendrobium chrysotoxum</name>
    <name type="common">Orchid</name>
    <dbReference type="NCBI Taxonomy" id="161865"/>
    <lineage>
        <taxon>Eukaryota</taxon>
        <taxon>Viridiplantae</taxon>
        <taxon>Streptophyta</taxon>
        <taxon>Embryophyta</taxon>
        <taxon>Tracheophyta</taxon>
        <taxon>Spermatophyta</taxon>
        <taxon>Magnoliopsida</taxon>
        <taxon>Liliopsida</taxon>
        <taxon>Asparagales</taxon>
        <taxon>Orchidaceae</taxon>
        <taxon>Epidendroideae</taxon>
        <taxon>Malaxideae</taxon>
        <taxon>Dendrobiinae</taxon>
        <taxon>Dendrobium</taxon>
    </lineage>
</organism>
<dbReference type="AlphaFoldDB" id="A0AAV7G6H9"/>
<comment type="similarity">
    <text evidence="3">Belongs to the PMEI family.</text>
</comment>
<keyword evidence="1 4" id="KW-0732">Signal</keyword>
<dbReference type="GO" id="GO:0004857">
    <property type="term" value="F:enzyme inhibitor activity"/>
    <property type="evidence" value="ECO:0007669"/>
    <property type="project" value="InterPro"/>
</dbReference>
<evidence type="ECO:0000313" key="6">
    <source>
        <dbReference type="EMBL" id="KAH0451333.1"/>
    </source>
</evidence>
<keyword evidence="7" id="KW-1185">Reference proteome</keyword>
<dbReference type="InterPro" id="IPR035513">
    <property type="entry name" value="Invertase/methylesterase_inhib"/>
</dbReference>
<reference evidence="6 7" key="1">
    <citation type="journal article" date="2021" name="Hortic Res">
        <title>Chromosome-scale assembly of the Dendrobium chrysotoxum genome enhances the understanding of orchid evolution.</title>
        <authorList>
            <person name="Zhang Y."/>
            <person name="Zhang G.Q."/>
            <person name="Zhang D."/>
            <person name="Liu X.D."/>
            <person name="Xu X.Y."/>
            <person name="Sun W.H."/>
            <person name="Yu X."/>
            <person name="Zhu X."/>
            <person name="Wang Z.W."/>
            <person name="Zhao X."/>
            <person name="Zhong W.Y."/>
            <person name="Chen H."/>
            <person name="Yin W.L."/>
            <person name="Huang T."/>
            <person name="Niu S.C."/>
            <person name="Liu Z.J."/>
        </authorList>
    </citation>
    <scope>NUCLEOTIDE SEQUENCE [LARGE SCALE GENOMIC DNA]</scope>
    <source>
        <strain evidence="6">Lindl</strain>
    </source>
</reference>
<dbReference type="InterPro" id="IPR006501">
    <property type="entry name" value="Pectinesterase_inhib_dom"/>
</dbReference>
<dbReference type="Gene3D" id="1.20.140.40">
    <property type="entry name" value="Invertase/pectin methylesterase inhibitor family protein"/>
    <property type="match status" value="1"/>
</dbReference>
<feature type="signal peptide" evidence="4">
    <location>
        <begin position="1"/>
        <end position="27"/>
    </location>
</feature>
<dbReference type="PANTHER" id="PTHR35357">
    <property type="entry name" value="OS02G0537100 PROTEIN"/>
    <property type="match status" value="1"/>
</dbReference>
<feature type="chain" id="PRO_5043967089" description="Pectinesterase inhibitor domain-containing protein" evidence="4">
    <location>
        <begin position="28"/>
        <end position="186"/>
    </location>
</feature>
<feature type="domain" description="Pectinesterase inhibitor" evidence="5">
    <location>
        <begin position="28"/>
        <end position="181"/>
    </location>
</feature>
<dbReference type="NCBIfam" id="TIGR01614">
    <property type="entry name" value="PME_inhib"/>
    <property type="match status" value="1"/>
</dbReference>
<proteinExistence type="inferred from homology"/>
<evidence type="ECO:0000256" key="1">
    <source>
        <dbReference type="ARBA" id="ARBA00022729"/>
    </source>
</evidence>
<gene>
    <name evidence="6" type="ORF">IEQ34_018632</name>
</gene>
<dbReference type="SMART" id="SM00856">
    <property type="entry name" value="PMEI"/>
    <property type="match status" value="1"/>
</dbReference>
<protein>
    <recommendedName>
        <fullName evidence="5">Pectinesterase inhibitor domain-containing protein</fullName>
    </recommendedName>
</protein>
<dbReference type="SUPFAM" id="SSF101148">
    <property type="entry name" value="Plant invertase/pectin methylesterase inhibitor"/>
    <property type="match status" value="1"/>
</dbReference>
<dbReference type="Pfam" id="PF04043">
    <property type="entry name" value="PMEI"/>
    <property type="match status" value="1"/>
</dbReference>
<dbReference type="PANTHER" id="PTHR35357:SF8">
    <property type="entry name" value="OS01G0111000 PROTEIN"/>
    <property type="match status" value="1"/>
</dbReference>
<comment type="caution">
    <text evidence="6">The sequence shown here is derived from an EMBL/GenBank/DDBJ whole genome shotgun (WGS) entry which is preliminary data.</text>
</comment>
<evidence type="ECO:0000256" key="4">
    <source>
        <dbReference type="SAM" id="SignalP"/>
    </source>
</evidence>
<dbReference type="EMBL" id="JAGFBR010000017">
    <property type="protein sequence ID" value="KAH0451333.1"/>
    <property type="molecule type" value="Genomic_DNA"/>
</dbReference>
<evidence type="ECO:0000256" key="3">
    <source>
        <dbReference type="ARBA" id="ARBA00038471"/>
    </source>
</evidence>
<evidence type="ECO:0000256" key="2">
    <source>
        <dbReference type="ARBA" id="ARBA00023157"/>
    </source>
</evidence>
<dbReference type="Proteomes" id="UP000775213">
    <property type="component" value="Unassembled WGS sequence"/>
</dbReference>
<evidence type="ECO:0000313" key="7">
    <source>
        <dbReference type="Proteomes" id="UP000775213"/>
    </source>
</evidence>
<dbReference type="CDD" id="cd14859">
    <property type="entry name" value="PMEI_like"/>
    <property type="match status" value="1"/>
</dbReference>
<name>A0AAV7G6H9_DENCH</name>